<keyword evidence="2" id="KW-1185">Reference proteome</keyword>
<dbReference type="STRING" id="1121476.SAMN02745751_01609"/>
<protein>
    <submittedName>
        <fullName evidence="1">Uncharacterized protein</fullName>
    </submittedName>
</protein>
<gene>
    <name evidence="1" type="ORF">SAMN02745751_01609</name>
</gene>
<dbReference type="AlphaFoldDB" id="A0A1M6G037"/>
<evidence type="ECO:0000313" key="1">
    <source>
        <dbReference type="EMBL" id="SHJ03358.1"/>
    </source>
</evidence>
<organism evidence="1 2">
    <name type="scientific">Dethiosulfatibacter aminovorans DSM 17477</name>
    <dbReference type="NCBI Taxonomy" id="1121476"/>
    <lineage>
        <taxon>Bacteria</taxon>
        <taxon>Bacillati</taxon>
        <taxon>Bacillota</taxon>
        <taxon>Tissierellia</taxon>
        <taxon>Dethiosulfatibacter</taxon>
    </lineage>
</organism>
<reference evidence="1 2" key="1">
    <citation type="submission" date="2016-11" db="EMBL/GenBank/DDBJ databases">
        <authorList>
            <person name="Jaros S."/>
            <person name="Januszkiewicz K."/>
            <person name="Wedrychowicz H."/>
        </authorList>
    </citation>
    <scope>NUCLEOTIDE SEQUENCE [LARGE SCALE GENOMIC DNA]</scope>
    <source>
        <strain evidence="1 2">DSM 17477</strain>
    </source>
</reference>
<sequence length="79" mass="9183">MTAQKNKKIVNITEGRKMMNAEKIEVKVIEEKEKVDNEFLELVLDIKASFKSIKKDIEEIKLSIDRICKTMEINEGVNE</sequence>
<dbReference type="EMBL" id="FQZL01000009">
    <property type="protein sequence ID" value="SHJ03358.1"/>
    <property type="molecule type" value="Genomic_DNA"/>
</dbReference>
<accession>A0A1M6G037</accession>
<dbReference type="Proteomes" id="UP000184052">
    <property type="component" value="Unassembled WGS sequence"/>
</dbReference>
<evidence type="ECO:0000313" key="2">
    <source>
        <dbReference type="Proteomes" id="UP000184052"/>
    </source>
</evidence>
<name>A0A1M6G037_9FIRM</name>
<proteinExistence type="predicted"/>